<feature type="region of interest" description="Disordered" evidence="1">
    <location>
        <begin position="1"/>
        <end position="24"/>
    </location>
</feature>
<keyword evidence="2" id="KW-1185">Reference proteome</keyword>
<feature type="compositionally biased region" description="Polar residues" evidence="1">
    <location>
        <begin position="12"/>
        <end position="24"/>
    </location>
</feature>
<evidence type="ECO:0000313" key="3">
    <source>
        <dbReference type="WBParaSite" id="jg12977"/>
    </source>
</evidence>
<dbReference type="WBParaSite" id="jg12977">
    <property type="protein sequence ID" value="jg12977"/>
    <property type="gene ID" value="jg12977"/>
</dbReference>
<feature type="compositionally biased region" description="Low complexity" evidence="1">
    <location>
        <begin position="120"/>
        <end position="137"/>
    </location>
</feature>
<evidence type="ECO:0000313" key="2">
    <source>
        <dbReference type="Proteomes" id="UP000887574"/>
    </source>
</evidence>
<feature type="region of interest" description="Disordered" evidence="1">
    <location>
        <begin position="100"/>
        <end position="198"/>
    </location>
</feature>
<reference evidence="3" key="1">
    <citation type="submission" date="2022-11" db="UniProtKB">
        <authorList>
            <consortium name="WormBaseParasite"/>
        </authorList>
    </citation>
    <scope>IDENTIFICATION</scope>
</reference>
<dbReference type="Proteomes" id="UP000887574">
    <property type="component" value="Unplaced"/>
</dbReference>
<dbReference type="AlphaFoldDB" id="A0A915CV46"/>
<evidence type="ECO:0000256" key="1">
    <source>
        <dbReference type="SAM" id="MobiDB-lite"/>
    </source>
</evidence>
<proteinExistence type="predicted"/>
<name>A0A915CV46_9BILA</name>
<sequence>MPQESVGGNDLGQFSPSSASQVSDNDRISTNYLFNVPVFRSLTANRLNLPLISLPEERFCPSEVNFQNAIFGSGAGRQLAFRRTNTDLCAESVHRLVGYHSIGDSPHPQPAKTQLRRGNADAQHQAIAAATSSSQNSPEVAPVQQSLKPPSSFLPPTSGGERKGSKISHSKPRRIQFTDGERSAAPLIPPDGRQQMDDSAMRKCIDELRRRGLYPNKSNQIILRSQPDQLLVPMTKRDALQERFSVPNMPTDLLLRTVMARTGAG</sequence>
<accession>A0A915CV46</accession>
<organism evidence="2 3">
    <name type="scientific">Ditylenchus dipsaci</name>
    <dbReference type="NCBI Taxonomy" id="166011"/>
    <lineage>
        <taxon>Eukaryota</taxon>
        <taxon>Metazoa</taxon>
        <taxon>Ecdysozoa</taxon>
        <taxon>Nematoda</taxon>
        <taxon>Chromadorea</taxon>
        <taxon>Rhabditida</taxon>
        <taxon>Tylenchina</taxon>
        <taxon>Tylenchomorpha</taxon>
        <taxon>Sphaerularioidea</taxon>
        <taxon>Anguinidae</taxon>
        <taxon>Anguininae</taxon>
        <taxon>Ditylenchus</taxon>
    </lineage>
</organism>
<feature type="compositionally biased region" description="Basic residues" evidence="1">
    <location>
        <begin position="165"/>
        <end position="174"/>
    </location>
</feature>
<protein>
    <submittedName>
        <fullName evidence="3">Uncharacterized protein</fullName>
    </submittedName>
</protein>